<protein>
    <submittedName>
        <fullName evidence="2">Type IX secretion system membrane protein PorP/SprF</fullName>
    </submittedName>
</protein>
<keyword evidence="3" id="KW-1185">Reference proteome</keyword>
<sequence>MRWSGKVKFLMGCFLALGSEVFAQDAHFSQQYATRLLLNPAFAGLTAEASASAAYRNQWPSLSGAFVTNYLSGDIRLGESKSSVGVQMLLDQSGSAGFTQFGFNGIYSYRTRISKNLAVSAGLQAGYGSQKVDFTNLTFGDQFTDDGLQNEVSAETNNFDPVRYITLGTGGILYSDQLWLSISANHLNQPDLGNTTESRLPLKVILNTGYKFYAYTHYSENKFYELSFTPTATYIKHGPFSRTDVGLYTLYTPVTVGILYRGVPVGGTKTEQSLVFIGGIQLNAFRMAYSYDLGLSGLSASTGGAHEVSLAFHLVDYTKIFKNRARNKNSLEIACPAF</sequence>
<dbReference type="NCBIfam" id="TIGR03519">
    <property type="entry name" value="T9SS_PorP_fam"/>
    <property type="match status" value="1"/>
</dbReference>
<organism evidence="2 3">
    <name type="scientific">Adhaeribacter soli</name>
    <dbReference type="NCBI Taxonomy" id="2607655"/>
    <lineage>
        <taxon>Bacteria</taxon>
        <taxon>Pseudomonadati</taxon>
        <taxon>Bacteroidota</taxon>
        <taxon>Cytophagia</taxon>
        <taxon>Cytophagales</taxon>
        <taxon>Hymenobacteraceae</taxon>
        <taxon>Adhaeribacter</taxon>
    </lineage>
</organism>
<evidence type="ECO:0000313" key="2">
    <source>
        <dbReference type="EMBL" id="KAA9340020.1"/>
    </source>
</evidence>
<dbReference type="InterPro" id="IPR019861">
    <property type="entry name" value="PorP/SprF_Bacteroidetes"/>
</dbReference>
<dbReference type="EMBL" id="VTWT01000003">
    <property type="protein sequence ID" value="KAA9340020.1"/>
    <property type="molecule type" value="Genomic_DNA"/>
</dbReference>
<accession>A0A5N1J074</accession>
<dbReference type="AlphaFoldDB" id="A0A5N1J074"/>
<evidence type="ECO:0000313" key="3">
    <source>
        <dbReference type="Proteomes" id="UP000326570"/>
    </source>
</evidence>
<dbReference type="Proteomes" id="UP000326570">
    <property type="component" value="Unassembled WGS sequence"/>
</dbReference>
<reference evidence="2 3" key="1">
    <citation type="submission" date="2019-09" db="EMBL/GenBank/DDBJ databases">
        <title>Genome sequence of Adhaeribacter sp. M2.</title>
        <authorList>
            <person name="Srinivasan S."/>
        </authorList>
    </citation>
    <scope>NUCLEOTIDE SEQUENCE [LARGE SCALE GENOMIC DNA]</scope>
    <source>
        <strain evidence="2 3">M2</strain>
    </source>
</reference>
<gene>
    <name evidence="2" type="ORF">F0P94_06630</name>
</gene>
<feature type="signal peptide" evidence="1">
    <location>
        <begin position="1"/>
        <end position="23"/>
    </location>
</feature>
<keyword evidence="1" id="KW-0732">Signal</keyword>
<feature type="chain" id="PRO_5025057569" evidence="1">
    <location>
        <begin position="24"/>
        <end position="338"/>
    </location>
</feature>
<dbReference type="Pfam" id="PF11751">
    <property type="entry name" value="PorP_SprF"/>
    <property type="match status" value="1"/>
</dbReference>
<comment type="caution">
    <text evidence="2">The sequence shown here is derived from an EMBL/GenBank/DDBJ whole genome shotgun (WGS) entry which is preliminary data.</text>
</comment>
<evidence type="ECO:0000256" key="1">
    <source>
        <dbReference type="SAM" id="SignalP"/>
    </source>
</evidence>
<name>A0A5N1J074_9BACT</name>
<proteinExistence type="predicted"/>